<dbReference type="InterPro" id="IPR002577">
    <property type="entry name" value="HTH_HxlR"/>
</dbReference>
<keyword evidence="2" id="KW-0238">DNA-binding</keyword>
<feature type="domain" description="HTH hxlR-type" evidence="4">
    <location>
        <begin position="7"/>
        <end position="106"/>
    </location>
</feature>
<evidence type="ECO:0000259" key="4">
    <source>
        <dbReference type="PROSITE" id="PS51118"/>
    </source>
</evidence>
<evidence type="ECO:0000313" key="5">
    <source>
        <dbReference type="EMBL" id="STO09434.1"/>
    </source>
</evidence>
<dbReference type="EMBL" id="UGGP01000001">
    <property type="protein sequence ID" value="STO09434.1"/>
    <property type="molecule type" value="Genomic_DNA"/>
</dbReference>
<evidence type="ECO:0000313" key="6">
    <source>
        <dbReference type="Proteomes" id="UP000254060"/>
    </source>
</evidence>
<keyword evidence="3" id="KW-0804">Transcription</keyword>
<reference evidence="5 6" key="1">
    <citation type="submission" date="2018-06" db="EMBL/GenBank/DDBJ databases">
        <authorList>
            <consortium name="Pathogen Informatics"/>
            <person name="Doyle S."/>
        </authorList>
    </citation>
    <scope>NUCLEOTIDE SEQUENCE [LARGE SCALE GENOMIC DNA]</scope>
    <source>
        <strain evidence="5 6">NCTC13163</strain>
    </source>
</reference>
<dbReference type="GO" id="GO:0003677">
    <property type="term" value="F:DNA binding"/>
    <property type="evidence" value="ECO:0007669"/>
    <property type="project" value="UniProtKB-KW"/>
</dbReference>
<dbReference type="PANTHER" id="PTHR33204">
    <property type="entry name" value="TRANSCRIPTIONAL REGULATOR, MARR FAMILY"/>
    <property type="match status" value="1"/>
</dbReference>
<dbReference type="AlphaFoldDB" id="A0A377FXY8"/>
<keyword evidence="1" id="KW-0805">Transcription regulation</keyword>
<dbReference type="Proteomes" id="UP000254060">
    <property type="component" value="Unassembled WGS sequence"/>
</dbReference>
<dbReference type="Gene3D" id="1.10.10.10">
    <property type="entry name" value="Winged helix-like DNA-binding domain superfamily/Winged helix DNA-binding domain"/>
    <property type="match status" value="1"/>
</dbReference>
<dbReference type="PANTHER" id="PTHR33204:SF29">
    <property type="entry name" value="TRANSCRIPTIONAL REGULATOR"/>
    <property type="match status" value="1"/>
</dbReference>
<dbReference type="Pfam" id="PF01638">
    <property type="entry name" value="HxlR"/>
    <property type="match status" value="1"/>
</dbReference>
<gene>
    <name evidence="5" type="primary">ytcD_2</name>
    <name evidence="5" type="ORF">NCTC13163_02871</name>
</gene>
<dbReference type="InterPro" id="IPR036388">
    <property type="entry name" value="WH-like_DNA-bd_sf"/>
</dbReference>
<evidence type="ECO:0000256" key="3">
    <source>
        <dbReference type="ARBA" id="ARBA00023163"/>
    </source>
</evidence>
<dbReference type="InterPro" id="IPR036390">
    <property type="entry name" value="WH_DNA-bd_sf"/>
</dbReference>
<dbReference type="SUPFAM" id="SSF46785">
    <property type="entry name" value="Winged helix' DNA-binding domain"/>
    <property type="match status" value="1"/>
</dbReference>
<name>A0A377FXY8_9BACL</name>
<evidence type="ECO:0000256" key="1">
    <source>
        <dbReference type="ARBA" id="ARBA00023015"/>
    </source>
</evidence>
<dbReference type="OrthoDB" id="9791143at2"/>
<dbReference type="RefSeq" id="WP_029333839.1">
    <property type="nucleotide sequence ID" value="NZ_UGGP01000001.1"/>
</dbReference>
<organism evidence="5 6">
    <name type="scientific">Exiguobacterium aurantiacum</name>
    <dbReference type="NCBI Taxonomy" id="33987"/>
    <lineage>
        <taxon>Bacteria</taxon>
        <taxon>Bacillati</taxon>
        <taxon>Bacillota</taxon>
        <taxon>Bacilli</taxon>
        <taxon>Bacillales</taxon>
        <taxon>Bacillales Family XII. Incertae Sedis</taxon>
        <taxon>Exiguobacterium</taxon>
    </lineage>
</organism>
<accession>A0A377FXY8</accession>
<proteinExistence type="predicted"/>
<evidence type="ECO:0000256" key="2">
    <source>
        <dbReference type="ARBA" id="ARBA00023125"/>
    </source>
</evidence>
<sequence length="108" mass="12430">MTIISSCEVDTALELITGKWKPSILLALINGNTLRFSELKRSLPNISQKILTAQLRDLEEQDIIIRTVYPEVPPRVDYRLSEYGQTLIPVLETMNAWGIRHAEHMRQK</sequence>
<dbReference type="STRING" id="1397694.GCA_000702585_00293"/>
<protein>
    <submittedName>
        <fullName evidence="5">Uncharacterized HTH-type transcriptional regulator ytcD</fullName>
    </submittedName>
</protein>
<dbReference type="PROSITE" id="PS51118">
    <property type="entry name" value="HTH_HXLR"/>
    <property type="match status" value="1"/>
</dbReference>